<dbReference type="AlphaFoldDB" id="A0AAV7A9W6"/>
<gene>
    <name evidence="2" type="ORF">GDO81_016940</name>
</gene>
<keyword evidence="3" id="KW-1185">Reference proteome</keyword>
<accession>A0AAV7A9W6</accession>
<proteinExistence type="predicted"/>
<evidence type="ECO:0000313" key="3">
    <source>
        <dbReference type="Proteomes" id="UP000824782"/>
    </source>
</evidence>
<evidence type="ECO:0000256" key="1">
    <source>
        <dbReference type="SAM" id="Phobius"/>
    </source>
</evidence>
<keyword evidence="1" id="KW-0472">Membrane</keyword>
<dbReference type="Proteomes" id="UP000824782">
    <property type="component" value="Unassembled WGS sequence"/>
</dbReference>
<keyword evidence="1" id="KW-0812">Transmembrane</keyword>
<sequence>MSMSCLSLSDPAPSKSHTFYIWSLSVNASFSSNNAPFNILCYSYMIFNIIFSIIAVSFSTHHPGSDFGKGRFWVFHNKDHI</sequence>
<keyword evidence="1" id="KW-1133">Transmembrane helix</keyword>
<name>A0AAV7A9W6_ENGPU</name>
<dbReference type="EMBL" id="WNYA01000008">
    <property type="protein sequence ID" value="KAG8558289.1"/>
    <property type="molecule type" value="Genomic_DNA"/>
</dbReference>
<evidence type="ECO:0000313" key="2">
    <source>
        <dbReference type="EMBL" id="KAG8558289.1"/>
    </source>
</evidence>
<feature type="transmembrane region" description="Helical" evidence="1">
    <location>
        <begin position="37"/>
        <end position="59"/>
    </location>
</feature>
<protein>
    <submittedName>
        <fullName evidence="2">Uncharacterized protein</fullName>
    </submittedName>
</protein>
<organism evidence="2 3">
    <name type="scientific">Engystomops pustulosus</name>
    <name type="common">Tungara frog</name>
    <name type="synonym">Physalaemus pustulosus</name>
    <dbReference type="NCBI Taxonomy" id="76066"/>
    <lineage>
        <taxon>Eukaryota</taxon>
        <taxon>Metazoa</taxon>
        <taxon>Chordata</taxon>
        <taxon>Craniata</taxon>
        <taxon>Vertebrata</taxon>
        <taxon>Euteleostomi</taxon>
        <taxon>Amphibia</taxon>
        <taxon>Batrachia</taxon>
        <taxon>Anura</taxon>
        <taxon>Neobatrachia</taxon>
        <taxon>Hyloidea</taxon>
        <taxon>Leptodactylidae</taxon>
        <taxon>Leiuperinae</taxon>
        <taxon>Engystomops</taxon>
    </lineage>
</organism>
<reference evidence="2" key="1">
    <citation type="thesis" date="2020" institute="ProQuest LLC" country="789 East Eisenhower Parkway, Ann Arbor, MI, USA">
        <title>Comparative Genomics and Chromosome Evolution.</title>
        <authorList>
            <person name="Mudd A.B."/>
        </authorList>
    </citation>
    <scope>NUCLEOTIDE SEQUENCE</scope>
    <source>
        <strain evidence="2">237g6f4</strain>
        <tissue evidence="2">Blood</tissue>
    </source>
</reference>
<comment type="caution">
    <text evidence="2">The sequence shown here is derived from an EMBL/GenBank/DDBJ whole genome shotgun (WGS) entry which is preliminary data.</text>
</comment>